<name>A0A0L9YAM1_CLOBO</name>
<dbReference type="InterPro" id="IPR006521">
    <property type="entry name" value="Tail_protein_I"/>
</dbReference>
<comment type="caution">
    <text evidence="1">The sequence shown here is derived from an EMBL/GenBank/DDBJ whole genome shotgun (WGS) entry which is preliminary data.</text>
</comment>
<evidence type="ECO:0000313" key="2">
    <source>
        <dbReference type="Proteomes" id="UP000476820"/>
    </source>
</evidence>
<dbReference type="AlphaFoldDB" id="A0A0L9YAM1"/>
<accession>A0A0L9YAM1</accession>
<dbReference type="RefSeq" id="WP_051982695.1">
    <property type="nucleotide sequence ID" value="NZ_JACBEK010000004.1"/>
</dbReference>
<reference evidence="1 2" key="1">
    <citation type="submission" date="2019-04" db="EMBL/GenBank/DDBJ databases">
        <title>Genome sequencing of Clostridium botulinum Groups I-IV and Clostridium butyricum.</title>
        <authorList>
            <person name="Brunt J."/>
            <person name="Van Vliet A.H.M."/>
            <person name="Stringer S.C."/>
            <person name="Carter A.T."/>
            <person name="Peck M.W."/>
        </authorList>
    </citation>
    <scope>NUCLEOTIDE SEQUENCE [LARGE SCALE GENOMIC DNA]</scope>
    <source>
        <strain evidence="1 2">1605</strain>
    </source>
</reference>
<dbReference type="Pfam" id="PF09684">
    <property type="entry name" value="Tail_P2_I"/>
    <property type="match status" value="1"/>
</dbReference>
<organism evidence="1 2">
    <name type="scientific">Clostridium botulinum</name>
    <dbReference type="NCBI Taxonomy" id="1491"/>
    <lineage>
        <taxon>Bacteria</taxon>
        <taxon>Bacillati</taxon>
        <taxon>Bacillota</taxon>
        <taxon>Clostridia</taxon>
        <taxon>Eubacteriales</taxon>
        <taxon>Clostridiaceae</taxon>
        <taxon>Clostridium</taxon>
    </lineage>
</organism>
<gene>
    <name evidence="1" type="ORF">FC774_07250</name>
</gene>
<dbReference type="NCBIfam" id="TIGR01634">
    <property type="entry name" value="tail_P2_I"/>
    <property type="match status" value="1"/>
</dbReference>
<evidence type="ECO:0000313" key="1">
    <source>
        <dbReference type="EMBL" id="NFF87670.1"/>
    </source>
</evidence>
<protein>
    <submittedName>
        <fullName evidence="1">Phage tail protein I</fullName>
    </submittedName>
</protein>
<dbReference type="OrthoDB" id="90759at2"/>
<proteinExistence type="predicted"/>
<sequence>MNLSKIDLLSLQTSYLQKDIFVQALCKALNPYFQKLSDSVRLVYIYGRIDELNEEAIDSLAWQFHVDFYDYTLSLDQKRELVKKSILLHKIKGTPQSVIDSASTVFGKTKLKEWFEYDGKPFFFSLDIDITERGASPEDLKKLDTLINAYKNTRSWIELINIFFTTKGDLYIGAIGITGEDIVVYPWVPHDISNKTNVIIPIAQSAGNENIVTYPKEEI</sequence>
<dbReference type="EMBL" id="SWOV01000014">
    <property type="protein sequence ID" value="NFF87670.1"/>
    <property type="molecule type" value="Genomic_DNA"/>
</dbReference>
<dbReference type="Proteomes" id="UP000476820">
    <property type="component" value="Unassembled WGS sequence"/>
</dbReference>